<dbReference type="InterPro" id="IPR050644">
    <property type="entry name" value="PG_Glycine_Bridge_Synth"/>
</dbReference>
<keyword evidence="3" id="KW-1185">Reference proteome</keyword>
<evidence type="ECO:0000313" key="3">
    <source>
        <dbReference type="Proteomes" id="UP000462621"/>
    </source>
</evidence>
<sequence>MMNQTVTIQPLTAAEYERWDQYVDNHQDGSFFHLSGWIRVITQVFRHKSRYLMATRNSEIVGVLPLVEQKSFLFGHALISTPFCVYGGVLADNDDIRHQLEASAYELGCQLNVDYVELRDRYLRESKSPWQVHCHHSTFSCEIEDTPEQILTSIKRKQRAVVRHSLKNELSWDNHDDPDLCYDVYAESVRNLGTPVFNKKLFSTLKETFGDRCKTLIIRDKDNNPVSSVLSFYYKDGVLPYYGGGKFEARALKSYDYMYYQLMCLAQEKGKTHFDFGRSKNDSGSYNYKKNWGMQEEELHYKIALVKSESMPNLSPNNPKYKLFIDLWKRMPLSISRAIGPNLSKYLG</sequence>
<dbReference type="InterPro" id="IPR016181">
    <property type="entry name" value="Acyl_CoA_acyltransferase"/>
</dbReference>
<dbReference type="EMBL" id="WEKT01000060">
    <property type="protein sequence ID" value="MZI95537.1"/>
    <property type="molecule type" value="Genomic_DNA"/>
</dbReference>
<dbReference type="SUPFAM" id="SSF55729">
    <property type="entry name" value="Acyl-CoA N-acyltransferases (Nat)"/>
    <property type="match status" value="2"/>
</dbReference>
<feature type="domain" description="BioF2-like acetyltransferase" evidence="1">
    <location>
        <begin position="153"/>
        <end position="290"/>
    </location>
</feature>
<gene>
    <name evidence="2" type="ORF">F9817_20365</name>
</gene>
<name>A0A7X4LP47_9VIBR</name>
<dbReference type="InterPro" id="IPR017469">
    <property type="entry name" value="PEP-CTERM_FemAB-rel"/>
</dbReference>
<accession>A0A7X4LP47</accession>
<dbReference type="PANTHER" id="PTHR36174">
    <property type="entry name" value="LIPID II:GLYCINE GLYCYLTRANSFERASE"/>
    <property type="match status" value="1"/>
</dbReference>
<protein>
    <submittedName>
        <fullName evidence="2">FemAB family PEP-CTERM system-associated protein</fullName>
    </submittedName>
</protein>
<dbReference type="Proteomes" id="UP000462621">
    <property type="component" value="Unassembled WGS sequence"/>
</dbReference>
<dbReference type="NCBIfam" id="TIGR03019">
    <property type="entry name" value="pepcterm_femAB"/>
    <property type="match status" value="1"/>
</dbReference>
<organism evidence="2 3">
    <name type="scientific">Vibrio eleionomae</name>
    <dbReference type="NCBI Taxonomy" id="2653505"/>
    <lineage>
        <taxon>Bacteria</taxon>
        <taxon>Pseudomonadati</taxon>
        <taxon>Pseudomonadota</taxon>
        <taxon>Gammaproteobacteria</taxon>
        <taxon>Vibrionales</taxon>
        <taxon>Vibrionaceae</taxon>
        <taxon>Vibrio</taxon>
    </lineage>
</organism>
<dbReference type="Gene3D" id="3.40.630.30">
    <property type="match status" value="1"/>
</dbReference>
<comment type="caution">
    <text evidence="2">The sequence shown here is derived from an EMBL/GenBank/DDBJ whole genome shotgun (WGS) entry which is preliminary data.</text>
</comment>
<dbReference type="AlphaFoldDB" id="A0A7X4LP47"/>
<dbReference type="Pfam" id="PF13480">
    <property type="entry name" value="Acetyltransf_6"/>
    <property type="match status" value="1"/>
</dbReference>
<evidence type="ECO:0000259" key="1">
    <source>
        <dbReference type="Pfam" id="PF13480"/>
    </source>
</evidence>
<reference evidence="2 3" key="1">
    <citation type="submission" date="2019-10" db="EMBL/GenBank/DDBJ databases">
        <title>Vibrio sp. nov. isolated from a shrimp pond.</title>
        <authorList>
            <person name="Gomez-Gil B."/>
            <person name="Enciso-Ibarra J."/>
            <person name="Enciso-Ibarra K."/>
            <person name="Bolan-Mejia C."/>
        </authorList>
    </citation>
    <scope>NUCLEOTIDE SEQUENCE [LARGE SCALE GENOMIC DNA]</scope>
    <source>
        <strain evidence="2 3">CAIM 722</strain>
    </source>
</reference>
<evidence type="ECO:0000313" key="2">
    <source>
        <dbReference type="EMBL" id="MZI95537.1"/>
    </source>
</evidence>
<dbReference type="InterPro" id="IPR038740">
    <property type="entry name" value="BioF2-like_GNAT_dom"/>
</dbReference>
<dbReference type="PANTHER" id="PTHR36174:SF1">
    <property type="entry name" value="LIPID II:GLYCINE GLYCYLTRANSFERASE"/>
    <property type="match status" value="1"/>
</dbReference>
<proteinExistence type="predicted"/>